<evidence type="ECO:0000313" key="7">
    <source>
        <dbReference type="EMBL" id="SQI44103.1"/>
    </source>
</evidence>
<evidence type="ECO:0000256" key="2">
    <source>
        <dbReference type="ARBA" id="ARBA00022649"/>
    </source>
</evidence>
<proteinExistence type="inferred from homology"/>
<dbReference type="InterPro" id="IPR009614">
    <property type="entry name" value="YoeB_toxin"/>
</dbReference>
<dbReference type="Gene3D" id="3.30.2310.20">
    <property type="entry name" value="RelE-like"/>
    <property type="match status" value="1"/>
</dbReference>
<dbReference type="Proteomes" id="UP000249005">
    <property type="component" value="Chromosome 1"/>
</dbReference>
<keyword evidence="5 7" id="KW-0378">Hydrolase</keyword>
<dbReference type="PANTHER" id="PTHR38039">
    <property type="entry name" value="TOXIN YOEB"/>
    <property type="match status" value="1"/>
</dbReference>
<keyword evidence="3" id="KW-0540">Nuclease</keyword>
<keyword evidence="4" id="KW-0255">Endonuclease</keyword>
<protein>
    <recommendedName>
        <fullName evidence="6">Putative mRNA interferase YoeB</fullName>
    </recommendedName>
</protein>
<name>A0A2X4UZ13_9GAMM</name>
<gene>
    <name evidence="7" type="primary">yoeB</name>
    <name evidence="7" type="ORF">NCTC12151_03437</name>
</gene>
<dbReference type="AlphaFoldDB" id="A0A2X4UZ13"/>
<dbReference type="GO" id="GO:0006401">
    <property type="term" value="P:RNA catabolic process"/>
    <property type="evidence" value="ECO:0007669"/>
    <property type="project" value="InterPro"/>
</dbReference>
<keyword evidence="2" id="KW-1277">Toxin-antitoxin system</keyword>
<sequence>MKIVFSSQPWGDYLYWQQMDKKILKRINELIKDIQRTPFEGIGKPEPLKHNLSGFCRAESRKSIGWCMTFPMITCLSLPAATTIDIKRSHTLAWLRLIISLTRLYEFIPLQTATRTPAPSTVDRRRRSAA</sequence>
<dbReference type="GO" id="GO:0016787">
    <property type="term" value="F:hydrolase activity"/>
    <property type="evidence" value="ECO:0007669"/>
    <property type="project" value="UniProtKB-KW"/>
</dbReference>
<dbReference type="KEGG" id="lri:NCTC12151_03437"/>
<organism evidence="7 8">
    <name type="scientific">Leminorella richardii</name>
    <dbReference type="NCBI Taxonomy" id="158841"/>
    <lineage>
        <taxon>Bacteria</taxon>
        <taxon>Pseudomonadati</taxon>
        <taxon>Pseudomonadota</taxon>
        <taxon>Gammaproteobacteria</taxon>
        <taxon>Enterobacterales</taxon>
        <taxon>Budviciaceae</taxon>
        <taxon>Leminorella</taxon>
    </lineage>
</organism>
<evidence type="ECO:0000256" key="1">
    <source>
        <dbReference type="ARBA" id="ARBA00008172"/>
    </source>
</evidence>
<dbReference type="NCBIfam" id="TIGR02116">
    <property type="entry name" value="toxin_Txe_YoeB"/>
    <property type="match status" value="1"/>
</dbReference>
<evidence type="ECO:0000256" key="6">
    <source>
        <dbReference type="ARBA" id="ARBA00030388"/>
    </source>
</evidence>
<accession>A0A2X4UZ13</accession>
<evidence type="ECO:0000256" key="5">
    <source>
        <dbReference type="ARBA" id="ARBA00022801"/>
    </source>
</evidence>
<dbReference type="InterPro" id="IPR035093">
    <property type="entry name" value="RelE/ParE_toxin_dom_sf"/>
</dbReference>
<evidence type="ECO:0000256" key="4">
    <source>
        <dbReference type="ARBA" id="ARBA00022759"/>
    </source>
</evidence>
<evidence type="ECO:0000313" key="8">
    <source>
        <dbReference type="Proteomes" id="UP000249005"/>
    </source>
</evidence>
<dbReference type="GO" id="GO:0098795">
    <property type="term" value="P:global gene silencing by mRNA cleavage"/>
    <property type="evidence" value="ECO:0007669"/>
    <property type="project" value="TreeGrafter"/>
</dbReference>
<dbReference type="GO" id="GO:0004519">
    <property type="term" value="F:endonuclease activity"/>
    <property type="evidence" value="ECO:0007669"/>
    <property type="project" value="UniProtKB-KW"/>
</dbReference>
<evidence type="ECO:0000256" key="3">
    <source>
        <dbReference type="ARBA" id="ARBA00022722"/>
    </source>
</evidence>
<dbReference type="Pfam" id="PF06769">
    <property type="entry name" value="YoeB_toxin"/>
    <property type="match status" value="1"/>
</dbReference>
<comment type="similarity">
    <text evidence="1">Belongs to the YoeB family.</text>
</comment>
<dbReference type="SUPFAM" id="SSF143011">
    <property type="entry name" value="RelE-like"/>
    <property type="match status" value="1"/>
</dbReference>
<reference evidence="7 8" key="1">
    <citation type="submission" date="2018-06" db="EMBL/GenBank/DDBJ databases">
        <authorList>
            <consortium name="Pathogen Informatics"/>
            <person name="Doyle S."/>
        </authorList>
    </citation>
    <scope>NUCLEOTIDE SEQUENCE [LARGE SCALE GENOMIC DNA]</scope>
    <source>
        <strain evidence="7 8">NCTC12151</strain>
    </source>
</reference>
<dbReference type="EMBL" id="LS483470">
    <property type="protein sequence ID" value="SQI44103.1"/>
    <property type="molecule type" value="Genomic_DNA"/>
</dbReference>
<dbReference type="PANTHER" id="PTHR38039:SF1">
    <property type="entry name" value="TOXIN YOEB"/>
    <property type="match status" value="1"/>
</dbReference>
<keyword evidence="8" id="KW-1185">Reference proteome</keyword>